<accession>A0ACB9B346</accession>
<dbReference type="EMBL" id="CM042040">
    <property type="protein sequence ID" value="KAI3716902.1"/>
    <property type="molecule type" value="Genomic_DNA"/>
</dbReference>
<dbReference type="Proteomes" id="UP001056120">
    <property type="component" value="Linkage Group LG23"/>
</dbReference>
<evidence type="ECO:0000313" key="2">
    <source>
        <dbReference type="Proteomes" id="UP001056120"/>
    </source>
</evidence>
<evidence type="ECO:0000313" key="1">
    <source>
        <dbReference type="EMBL" id="KAI3716902.1"/>
    </source>
</evidence>
<reference evidence="2" key="1">
    <citation type="journal article" date="2022" name="Mol. Ecol. Resour.">
        <title>The genomes of chicory, endive, great burdock and yacon provide insights into Asteraceae palaeo-polyploidization history and plant inulin production.</title>
        <authorList>
            <person name="Fan W."/>
            <person name="Wang S."/>
            <person name="Wang H."/>
            <person name="Wang A."/>
            <person name="Jiang F."/>
            <person name="Liu H."/>
            <person name="Zhao H."/>
            <person name="Xu D."/>
            <person name="Zhang Y."/>
        </authorList>
    </citation>
    <scope>NUCLEOTIDE SEQUENCE [LARGE SCALE GENOMIC DNA]</scope>
    <source>
        <strain evidence="2">cv. Yunnan</strain>
    </source>
</reference>
<sequence length="287" mass="32193">MVPTMSEQSRPLPMLLRLLGSSMVETIGSRSRPCILRRLALAPWLRLLVKKAETIGFFQVVNHGVPLELLELLKVAAHHFFGQPAEKKAMYLKEVSPSSMVKYGTSFVPEKEKALEWKDYVSMKFTNDADALEFWPNECKEVALEYIKASTKTVKKLLQALIGNLGVILDDSRLNALIVKTSLGNEEWIEIPPFHGALVINIGDTLQILNNGRYKSAEHGVLTTSVESRVSVPIFNSPLPWVNIGPLPELVACDEVARYREVVFEEYMKSFFSNSHDGKKSLDFAST</sequence>
<comment type="caution">
    <text evidence="1">The sequence shown here is derived from an EMBL/GenBank/DDBJ whole genome shotgun (WGS) entry which is preliminary data.</text>
</comment>
<name>A0ACB9B346_9ASTR</name>
<keyword evidence="2" id="KW-1185">Reference proteome</keyword>
<protein>
    <submittedName>
        <fullName evidence="1">Uncharacterized protein</fullName>
    </submittedName>
</protein>
<proteinExistence type="predicted"/>
<gene>
    <name evidence="1" type="ORF">L1987_68124</name>
</gene>
<reference evidence="1 2" key="2">
    <citation type="journal article" date="2022" name="Mol. Ecol. Resour.">
        <title>The genomes of chicory, endive, great burdock and yacon provide insights into Asteraceae paleo-polyploidization history and plant inulin production.</title>
        <authorList>
            <person name="Fan W."/>
            <person name="Wang S."/>
            <person name="Wang H."/>
            <person name="Wang A."/>
            <person name="Jiang F."/>
            <person name="Liu H."/>
            <person name="Zhao H."/>
            <person name="Xu D."/>
            <person name="Zhang Y."/>
        </authorList>
    </citation>
    <scope>NUCLEOTIDE SEQUENCE [LARGE SCALE GENOMIC DNA]</scope>
    <source>
        <strain evidence="2">cv. Yunnan</strain>
        <tissue evidence="1">Leaves</tissue>
    </source>
</reference>
<organism evidence="1 2">
    <name type="scientific">Smallanthus sonchifolius</name>
    <dbReference type="NCBI Taxonomy" id="185202"/>
    <lineage>
        <taxon>Eukaryota</taxon>
        <taxon>Viridiplantae</taxon>
        <taxon>Streptophyta</taxon>
        <taxon>Embryophyta</taxon>
        <taxon>Tracheophyta</taxon>
        <taxon>Spermatophyta</taxon>
        <taxon>Magnoliopsida</taxon>
        <taxon>eudicotyledons</taxon>
        <taxon>Gunneridae</taxon>
        <taxon>Pentapetalae</taxon>
        <taxon>asterids</taxon>
        <taxon>campanulids</taxon>
        <taxon>Asterales</taxon>
        <taxon>Asteraceae</taxon>
        <taxon>Asteroideae</taxon>
        <taxon>Heliantheae alliance</taxon>
        <taxon>Millerieae</taxon>
        <taxon>Smallanthus</taxon>
    </lineage>
</organism>